<dbReference type="Gene3D" id="3.90.1300.10">
    <property type="entry name" value="Amidase signature (AS) domain"/>
    <property type="match status" value="1"/>
</dbReference>
<dbReference type="EMBL" id="PDXD01000027">
    <property type="protein sequence ID" value="RYN72243.1"/>
    <property type="molecule type" value="Genomic_DNA"/>
</dbReference>
<evidence type="ECO:0000256" key="2">
    <source>
        <dbReference type="SAM" id="SignalP"/>
    </source>
</evidence>
<feature type="domain" description="Amidase" evidence="3">
    <location>
        <begin position="59"/>
        <end position="207"/>
    </location>
</feature>
<gene>
    <name evidence="4" type="ORF">AA0117_g8784</name>
</gene>
<dbReference type="SUPFAM" id="SSF75304">
    <property type="entry name" value="Amidase signature (AS) enzymes"/>
    <property type="match status" value="1"/>
</dbReference>
<feature type="chain" id="PRO_5020341680" evidence="2">
    <location>
        <begin position="23"/>
        <end position="810"/>
    </location>
</feature>
<comment type="caution">
    <text evidence="4">The sequence shown here is derived from an EMBL/GenBank/DDBJ whole genome shotgun (WGS) entry which is preliminary data.</text>
</comment>
<dbReference type="Pfam" id="PF01425">
    <property type="entry name" value="Amidase"/>
    <property type="match status" value="1"/>
</dbReference>
<dbReference type="VEuPathDB" id="FungiDB:CC77DRAFT_1047277"/>
<dbReference type="InterPro" id="IPR036928">
    <property type="entry name" value="AS_sf"/>
</dbReference>
<dbReference type="InterPro" id="IPR023631">
    <property type="entry name" value="Amidase_dom"/>
</dbReference>
<proteinExistence type="inferred from homology"/>
<keyword evidence="2" id="KW-0732">Signal</keyword>
<dbReference type="AlphaFoldDB" id="A0A4Q4NAM8"/>
<dbReference type="PANTHER" id="PTHR42678:SF34">
    <property type="entry name" value="OS04G0183300 PROTEIN"/>
    <property type="match status" value="1"/>
</dbReference>
<dbReference type="Proteomes" id="UP000291422">
    <property type="component" value="Unassembled WGS sequence"/>
</dbReference>
<evidence type="ECO:0000256" key="1">
    <source>
        <dbReference type="ARBA" id="ARBA00023604"/>
    </source>
</evidence>
<dbReference type="VEuPathDB" id="FungiDB:CC77DRAFT_935225"/>
<sequence length="810" mass="88996">MKLQSWVAIVPCVGLLVGFATARPVALCSPTHQSYPALINATIDSLIEGLQSHQFSSVDLVEAYMTRILEVNDILHAVTEINPDALRIAAELDAERIGGRIRGPLHGIPILIKNNIATNDGMNTTAGSYALLGSTVKADSTIARKLREAGAIILGKTNLSQWAFYRSSNSTSGWSALGGQTYGAYYPNQDPNGSSSGSAVAASLGLAAAVGLTSRNLVIPISEHLDTIGPIATNVKDAAILLQAIAGIDTEDNYTSAIPYGGVLPNYIAACNLSALSGARIGVPRNAMALRATQISTYLPQVEIFEKAISIMREAGAIIIDGTQFTSAAELLNSTVELEVTNADFIVDVSKYLAQLDKNPENVTSLEDLRRFTQQSPFEDYPDRDTKIWDDALYVQGWNNTDPRFWDAYLDFLYYGGEGGLLGAIERDELDAVIMPANGSPVFAAGGGAPVVSVPLGFYAANTSVVKNDRGMPFVAPGIPFGVSFMGAKFSEAKLIGLAYAFEQRTRVRDRVTMESMNLSRAIHHETLKPDKAENAIEAEVAYLQYDPAHETEKLYTMNYDTEGKFPMTNTKNELKTISINNFRNMVSAPSFDTCGFATKAMQSSLKMAEFDDSAKVESIFYTEVKDLVREMYPGAGFIGVLEHQIRKRTPQFPYHTGEQYRNLLPTTLVHIDFTHDSATKTGRAAFKEAADRHPHLLALNLWKSLQGPGDDWPLALCDVRTVDYEKDIVSQDLVFADRLNENSRVYYNKKQAWYYYPNLRDDEIIVFQQMDSRFPSGKGVPHSGFMNPFADQDAAPRVSIEIRVFVYFE</sequence>
<comment type="similarity">
    <text evidence="1">Belongs to the asaB hydroxylase/desaturase family.</text>
</comment>
<feature type="signal peptide" evidence="2">
    <location>
        <begin position="1"/>
        <end position="22"/>
    </location>
</feature>
<dbReference type="GO" id="GO:0016491">
    <property type="term" value="F:oxidoreductase activity"/>
    <property type="evidence" value="ECO:0007669"/>
    <property type="project" value="InterPro"/>
</dbReference>
<accession>A0A4Q4NAM8</accession>
<dbReference type="InterPro" id="IPR044053">
    <property type="entry name" value="AsaB-like"/>
</dbReference>
<evidence type="ECO:0000313" key="4">
    <source>
        <dbReference type="EMBL" id="RYN72243.1"/>
    </source>
</evidence>
<name>A0A4Q4NAM8_ALTAL</name>
<dbReference type="PANTHER" id="PTHR42678">
    <property type="entry name" value="AMIDASE"/>
    <property type="match status" value="1"/>
</dbReference>
<evidence type="ECO:0000313" key="5">
    <source>
        <dbReference type="Proteomes" id="UP000291422"/>
    </source>
</evidence>
<protein>
    <submittedName>
        <fullName evidence="4">Putative amidase</fullName>
    </submittedName>
</protein>
<evidence type="ECO:0000259" key="3">
    <source>
        <dbReference type="Pfam" id="PF01425"/>
    </source>
</evidence>
<dbReference type="NCBIfam" id="NF041278">
    <property type="entry name" value="CmcJ_NvfI_EfuI"/>
    <property type="match status" value="1"/>
</dbReference>
<reference evidence="5" key="1">
    <citation type="journal article" date="2019" name="bioRxiv">
        <title>Genomics, evolutionary history and diagnostics of the Alternaria alternata species group including apple and Asian pear pathotypes.</title>
        <authorList>
            <person name="Armitage A.D."/>
            <person name="Cockerton H.M."/>
            <person name="Sreenivasaprasad S."/>
            <person name="Woodhall J.W."/>
            <person name="Lane C.R."/>
            <person name="Harrison R.J."/>
            <person name="Clarkson J.P."/>
        </authorList>
    </citation>
    <scope>NUCLEOTIDE SEQUENCE [LARGE SCALE GENOMIC DNA]</scope>
    <source>
        <strain evidence="5">FERA 1177</strain>
    </source>
</reference>
<organism evidence="4 5">
    <name type="scientific">Alternaria alternata</name>
    <name type="common">Alternaria rot fungus</name>
    <name type="synonym">Torula alternata</name>
    <dbReference type="NCBI Taxonomy" id="5599"/>
    <lineage>
        <taxon>Eukaryota</taxon>
        <taxon>Fungi</taxon>
        <taxon>Dikarya</taxon>
        <taxon>Ascomycota</taxon>
        <taxon>Pezizomycotina</taxon>
        <taxon>Dothideomycetes</taxon>
        <taxon>Pleosporomycetidae</taxon>
        <taxon>Pleosporales</taxon>
        <taxon>Pleosporineae</taxon>
        <taxon>Pleosporaceae</taxon>
        <taxon>Alternaria</taxon>
        <taxon>Alternaria sect. Alternaria</taxon>
        <taxon>Alternaria alternata complex</taxon>
    </lineage>
</organism>